<keyword evidence="6 9" id="KW-1133">Transmembrane helix</keyword>
<sequence>MTPSITAMSVIFFIVLVGSVVGFRAGAGRKMNLEEWSIAGRSFGLLFMWLLMAGEIYTTFAFLGASGWAYSRGGPALYIMAYITLGYVVSFYILPYIWELGRRHGLQTQSDFFEKRYRSKGLALLVSLVGVLFVIPYLQIQLTGLGIIVQVASFDQIPRSASMLIAVTIVALFVYFGGMRAVAWVSVIKDFLMILAALSIGIYVPIHYFGGVGPLFHTLAATHPTHLVMPGATKTMGHAWFISTVILSACGFYMWPHTFGAAFTARSGQILRRNAIVTPLYTLSLVFILIAGFAALLIVPGLTNGDMSLLMLARKTFPAWFLGVIGGAGALTAMVPAAIILLTASTLFAKNVFRPLFSPDMSEDRIARLAKVTVLVLALTSFGLALHSSSTLVALLLLGYAGVTQFFPGVVLGLFWPRVTAIGATSGLVAGLAAVALLMLSHRDPFHGFNAGFLALIFNFAVTTAVSLATPAQSNPMPLLDEEQITTPVR</sequence>
<dbReference type="Proteomes" id="UP000292958">
    <property type="component" value="Unassembled WGS sequence"/>
</dbReference>
<evidence type="ECO:0000313" key="10">
    <source>
        <dbReference type="EMBL" id="RZU42517.1"/>
    </source>
</evidence>
<evidence type="ECO:0000256" key="1">
    <source>
        <dbReference type="ARBA" id="ARBA00004141"/>
    </source>
</evidence>
<dbReference type="EMBL" id="SHKW01000001">
    <property type="protein sequence ID" value="RZU42517.1"/>
    <property type="molecule type" value="Genomic_DNA"/>
</dbReference>
<keyword evidence="5 9" id="KW-0812">Transmembrane</keyword>
<feature type="transmembrane region" description="Helical" evidence="9">
    <location>
        <begin position="276"/>
        <end position="299"/>
    </location>
</feature>
<evidence type="ECO:0000256" key="9">
    <source>
        <dbReference type="SAM" id="Phobius"/>
    </source>
</evidence>
<evidence type="ECO:0000256" key="3">
    <source>
        <dbReference type="ARBA" id="ARBA00022448"/>
    </source>
</evidence>
<dbReference type="InterPro" id="IPR038377">
    <property type="entry name" value="Na/Glc_symporter_sf"/>
</dbReference>
<comment type="caution">
    <text evidence="10">The sequence shown here is derived from an EMBL/GenBank/DDBJ whole genome shotgun (WGS) entry which is preliminary data.</text>
</comment>
<dbReference type="InterPro" id="IPR018212">
    <property type="entry name" value="Na/solute_symporter_CS"/>
</dbReference>
<feature type="transmembrane region" description="Helical" evidence="9">
    <location>
        <begin position="191"/>
        <end position="210"/>
    </location>
</feature>
<dbReference type="Gene3D" id="1.20.1730.10">
    <property type="entry name" value="Sodium/glucose cotransporter"/>
    <property type="match status" value="1"/>
</dbReference>
<dbReference type="CDD" id="cd10322">
    <property type="entry name" value="SLC5sbd"/>
    <property type="match status" value="1"/>
</dbReference>
<evidence type="ECO:0000256" key="7">
    <source>
        <dbReference type="ARBA" id="ARBA00023136"/>
    </source>
</evidence>
<reference evidence="10 11" key="1">
    <citation type="submission" date="2019-02" db="EMBL/GenBank/DDBJ databases">
        <title>Genomic Encyclopedia of Archaeal and Bacterial Type Strains, Phase II (KMG-II): from individual species to whole genera.</title>
        <authorList>
            <person name="Goeker M."/>
        </authorList>
    </citation>
    <scope>NUCLEOTIDE SEQUENCE [LARGE SCALE GENOMIC DNA]</scope>
    <source>
        <strain evidence="10 11">DSM 18101</strain>
    </source>
</reference>
<proteinExistence type="inferred from homology"/>
<dbReference type="InterPro" id="IPR050277">
    <property type="entry name" value="Sodium:Solute_Symporter"/>
</dbReference>
<keyword evidence="7 9" id="KW-0472">Membrane</keyword>
<feature type="transmembrane region" description="Helical" evidence="9">
    <location>
        <begin position="121"/>
        <end position="140"/>
    </location>
</feature>
<comment type="similarity">
    <text evidence="2 8">Belongs to the sodium:solute symporter (SSF) (TC 2.A.21) family.</text>
</comment>
<feature type="transmembrane region" description="Helical" evidence="9">
    <location>
        <begin position="237"/>
        <end position="255"/>
    </location>
</feature>
<dbReference type="GO" id="GO:0005886">
    <property type="term" value="C:plasma membrane"/>
    <property type="evidence" value="ECO:0007669"/>
    <property type="project" value="TreeGrafter"/>
</dbReference>
<feature type="transmembrane region" description="Helical" evidence="9">
    <location>
        <begin position="160"/>
        <end position="179"/>
    </location>
</feature>
<protein>
    <submittedName>
        <fullName evidence="10">SSS family solute:Na+ symporter</fullName>
    </submittedName>
</protein>
<name>A0A4Q7YXD8_9BACT</name>
<evidence type="ECO:0000256" key="5">
    <source>
        <dbReference type="ARBA" id="ARBA00022692"/>
    </source>
</evidence>
<gene>
    <name evidence="10" type="ORF">BDD14_4107</name>
</gene>
<dbReference type="PROSITE" id="PS50283">
    <property type="entry name" value="NA_SOLUT_SYMP_3"/>
    <property type="match status" value="1"/>
</dbReference>
<accession>A0A4Q7YXD8</accession>
<dbReference type="InterPro" id="IPR001734">
    <property type="entry name" value="Na/solute_symporter"/>
</dbReference>
<feature type="transmembrane region" description="Helical" evidence="9">
    <location>
        <begin position="446"/>
        <end position="469"/>
    </location>
</feature>
<dbReference type="Pfam" id="PF00474">
    <property type="entry name" value="SSF"/>
    <property type="match status" value="1"/>
</dbReference>
<keyword evidence="3" id="KW-0813">Transport</keyword>
<dbReference type="GO" id="GO:0022857">
    <property type="term" value="F:transmembrane transporter activity"/>
    <property type="evidence" value="ECO:0007669"/>
    <property type="project" value="InterPro"/>
</dbReference>
<keyword evidence="4" id="KW-1003">Cell membrane</keyword>
<dbReference type="AlphaFoldDB" id="A0A4Q7YXD8"/>
<dbReference type="RefSeq" id="WP_130420377.1">
    <property type="nucleotide sequence ID" value="NZ_SHKW01000001.1"/>
</dbReference>
<dbReference type="PROSITE" id="PS00457">
    <property type="entry name" value="NA_SOLUT_SYMP_2"/>
    <property type="match status" value="1"/>
</dbReference>
<feature type="transmembrane region" description="Helical" evidence="9">
    <location>
        <begin position="422"/>
        <end position="440"/>
    </location>
</feature>
<feature type="transmembrane region" description="Helical" evidence="9">
    <location>
        <begin position="46"/>
        <end position="70"/>
    </location>
</feature>
<comment type="subcellular location">
    <subcellularLocation>
        <location evidence="1">Membrane</location>
        <topology evidence="1">Multi-pass membrane protein</topology>
    </subcellularLocation>
</comment>
<dbReference type="OrthoDB" id="9810181at2"/>
<feature type="transmembrane region" description="Helical" evidence="9">
    <location>
        <begin position="369"/>
        <end position="386"/>
    </location>
</feature>
<feature type="transmembrane region" description="Helical" evidence="9">
    <location>
        <begin position="76"/>
        <end position="100"/>
    </location>
</feature>
<dbReference type="GO" id="GO:0046942">
    <property type="term" value="P:carboxylic acid transport"/>
    <property type="evidence" value="ECO:0007669"/>
    <property type="project" value="UniProtKB-ARBA"/>
</dbReference>
<dbReference type="PANTHER" id="PTHR48086">
    <property type="entry name" value="SODIUM/PROLINE SYMPORTER-RELATED"/>
    <property type="match status" value="1"/>
</dbReference>
<evidence type="ECO:0000256" key="8">
    <source>
        <dbReference type="RuleBase" id="RU362091"/>
    </source>
</evidence>
<evidence type="ECO:0000256" key="6">
    <source>
        <dbReference type="ARBA" id="ARBA00022989"/>
    </source>
</evidence>
<evidence type="ECO:0000313" key="11">
    <source>
        <dbReference type="Proteomes" id="UP000292958"/>
    </source>
</evidence>
<organism evidence="10 11">
    <name type="scientific">Edaphobacter modestus</name>
    <dbReference type="NCBI Taxonomy" id="388466"/>
    <lineage>
        <taxon>Bacteria</taxon>
        <taxon>Pseudomonadati</taxon>
        <taxon>Acidobacteriota</taxon>
        <taxon>Terriglobia</taxon>
        <taxon>Terriglobales</taxon>
        <taxon>Acidobacteriaceae</taxon>
        <taxon>Edaphobacter</taxon>
    </lineage>
</organism>
<feature type="transmembrane region" description="Helical" evidence="9">
    <location>
        <begin position="6"/>
        <end position="25"/>
    </location>
</feature>
<feature type="transmembrane region" description="Helical" evidence="9">
    <location>
        <begin position="319"/>
        <end position="348"/>
    </location>
</feature>
<keyword evidence="11" id="KW-1185">Reference proteome</keyword>
<evidence type="ECO:0000256" key="4">
    <source>
        <dbReference type="ARBA" id="ARBA00022475"/>
    </source>
</evidence>
<evidence type="ECO:0000256" key="2">
    <source>
        <dbReference type="ARBA" id="ARBA00006434"/>
    </source>
</evidence>
<dbReference type="PANTHER" id="PTHR48086:SF8">
    <property type="entry name" value="MONOCARBOXYLIC ACID PERMEASE"/>
    <property type="match status" value="1"/>
</dbReference>